<dbReference type="EMBL" id="JAQQWM010000003">
    <property type="protein sequence ID" value="KAK8071602.1"/>
    <property type="molecule type" value="Genomic_DNA"/>
</dbReference>
<reference evidence="2 3" key="1">
    <citation type="submission" date="2023-01" db="EMBL/GenBank/DDBJ databases">
        <title>Analysis of 21 Apiospora genomes using comparative genomics revels a genus with tremendous synthesis potential of carbohydrate active enzymes and secondary metabolites.</title>
        <authorList>
            <person name="Sorensen T."/>
        </authorList>
    </citation>
    <scope>NUCLEOTIDE SEQUENCE [LARGE SCALE GENOMIC DNA]</scope>
    <source>
        <strain evidence="2 3">CBS 83171</strain>
    </source>
</reference>
<name>A0ABR1VL74_9PEZI</name>
<accession>A0ABR1VL74</accession>
<feature type="compositionally biased region" description="Basic residues" evidence="1">
    <location>
        <begin position="1"/>
        <end position="20"/>
    </location>
</feature>
<feature type="compositionally biased region" description="Basic and acidic residues" evidence="1">
    <location>
        <begin position="90"/>
        <end position="105"/>
    </location>
</feature>
<feature type="region of interest" description="Disordered" evidence="1">
    <location>
        <begin position="86"/>
        <end position="105"/>
    </location>
</feature>
<evidence type="ECO:0000313" key="2">
    <source>
        <dbReference type="EMBL" id="KAK8071602.1"/>
    </source>
</evidence>
<keyword evidence="3" id="KW-1185">Reference proteome</keyword>
<comment type="caution">
    <text evidence="2">The sequence shown here is derived from an EMBL/GenBank/DDBJ whole genome shotgun (WGS) entry which is preliminary data.</text>
</comment>
<evidence type="ECO:0000256" key="1">
    <source>
        <dbReference type="SAM" id="MobiDB-lite"/>
    </source>
</evidence>
<dbReference type="Proteomes" id="UP001446871">
    <property type="component" value="Unassembled WGS sequence"/>
</dbReference>
<evidence type="ECO:0000313" key="3">
    <source>
        <dbReference type="Proteomes" id="UP001446871"/>
    </source>
</evidence>
<gene>
    <name evidence="2" type="ORF">PG996_004950</name>
</gene>
<proteinExistence type="predicted"/>
<protein>
    <submittedName>
        <fullName evidence="2">Uncharacterized protein</fullName>
    </submittedName>
</protein>
<sequence length="146" mass="17033">MRETHKRKRGRLVGPRKLREKHASTRYPLETLVRERLKNEKAAELPNHMPGAVPYVVTLTYDPAWQSWKKWSRNLRTRRRAEQFAEEMDQGARHARELDKPGEGVERKLEKYERGAGEVQLLALDEFFTALEYSPLVSMSGPFKSA</sequence>
<organism evidence="2 3">
    <name type="scientific">Apiospora saccharicola</name>
    <dbReference type="NCBI Taxonomy" id="335842"/>
    <lineage>
        <taxon>Eukaryota</taxon>
        <taxon>Fungi</taxon>
        <taxon>Dikarya</taxon>
        <taxon>Ascomycota</taxon>
        <taxon>Pezizomycotina</taxon>
        <taxon>Sordariomycetes</taxon>
        <taxon>Xylariomycetidae</taxon>
        <taxon>Amphisphaeriales</taxon>
        <taxon>Apiosporaceae</taxon>
        <taxon>Apiospora</taxon>
    </lineage>
</organism>
<feature type="region of interest" description="Disordered" evidence="1">
    <location>
        <begin position="1"/>
        <end position="25"/>
    </location>
</feature>